<evidence type="ECO:0000313" key="1">
    <source>
        <dbReference type="EMBL" id="KAF2626415.1"/>
    </source>
</evidence>
<evidence type="ECO:0000313" key="2">
    <source>
        <dbReference type="Proteomes" id="UP000799754"/>
    </source>
</evidence>
<name>A0ACB6RWR2_9PLEO</name>
<accession>A0ACB6RWR2</accession>
<dbReference type="EMBL" id="MU006721">
    <property type="protein sequence ID" value="KAF2626415.1"/>
    <property type="molecule type" value="Genomic_DNA"/>
</dbReference>
<comment type="caution">
    <text evidence="1">The sequence shown here is derived from an EMBL/GenBank/DDBJ whole genome shotgun (WGS) entry which is preliminary data.</text>
</comment>
<keyword evidence="2" id="KW-1185">Reference proteome</keyword>
<organism evidence="1 2">
    <name type="scientific">Macroventuria anomochaeta</name>
    <dbReference type="NCBI Taxonomy" id="301207"/>
    <lineage>
        <taxon>Eukaryota</taxon>
        <taxon>Fungi</taxon>
        <taxon>Dikarya</taxon>
        <taxon>Ascomycota</taxon>
        <taxon>Pezizomycotina</taxon>
        <taxon>Dothideomycetes</taxon>
        <taxon>Pleosporomycetidae</taxon>
        <taxon>Pleosporales</taxon>
        <taxon>Pleosporineae</taxon>
        <taxon>Didymellaceae</taxon>
        <taxon>Macroventuria</taxon>
    </lineage>
</organism>
<dbReference type="Proteomes" id="UP000799754">
    <property type="component" value="Unassembled WGS sequence"/>
</dbReference>
<sequence>LEPDGMEVFGISLGFLATGLGGMGPEFMRKIWARELHLSGESIRDAVEGRRDEDARRVVNKDGVQP</sequence>
<gene>
    <name evidence="1" type="ORF">BU25DRAFT_343559</name>
</gene>
<reference evidence="1" key="1">
    <citation type="journal article" date="2020" name="Stud. Mycol.">
        <title>101 Dothideomycetes genomes: a test case for predicting lifestyles and emergence of pathogens.</title>
        <authorList>
            <person name="Haridas S."/>
            <person name="Albert R."/>
            <person name="Binder M."/>
            <person name="Bloem J."/>
            <person name="Labutti K."/>
            <person name="Salamov A."/>
            <person name="Andreopoulos B."/>
            <person name="Baker S."/>
            <person name="Barry K."/>
            <person name="Bills G."/>
            <person name="Bluhm B."/>
            <person name="Cannon C."/>
            <person name="Castanera R."/>
            <person name="Culley D."/>
            <person name="Daum C."/>
            <person name="Ezra D."/>
            <person name="Gonzalez J."/>
            <person name="Henrissat B."/>
            <person name="Kuo A."/>
            <person name="Liang C."/>
            <person name="Lipzen A."/>
            <person name="Lutzoni F."/>
            <person name="Magnuson J."/>
            <person name="Mondo S."/>
            <person name="Nolan M."/>
            <person name="Ohm R."/>
            <person name="Pangilinan J."/>
            <person name="Park H.-J."/>
            <person name="Ramirez L."/>
            <person name="Alfaro M."/>
            <person name="Sun H."/>
            <person name="Tritt A."/>
            <person name="Yoshinaga Y."/>
            <person name="Zwiers L.-H."/>
            <person name="Turgeon B."/>
            <person name="Goodwin S."/>
            <person name="Spatafora J."/>
            <person name="Crous P."/>
            <person name="Grigoriev I."/>
        </authorList>
    </citation>
    <scope>NUCLEOTIDE SEQUENCE</scope>
    <source>
        <strain evidence="1">CBS 525.71</strain>
    </source>
</reference>
<feature type="non-terminal residue" evidence="1">
    <location>
        <position position="1"/>
    </location>
</feature>
<protein>
    <submittedName>
        <fullName evidence="1">Uncharacterized protein</fullName>
    </submittedName>
</protein>
<proteinExistence type="predicted"/>